<proteinExistence type="predicted"/>
<accession>A0A0C3NQ14</accession>
<keyword evidence="3" id="KW-1185">Reference proteome</keyword>
<organism evidence="2 3">
    <name type="scientific">Pisolithus tinctorius Marx 270</name>
    <dbReference type="NCBI Taxonomy" id="870435"/>
    <lineage>
        <taxon>Eukaryota</taxon>
        <taxon>Fungi</taxon>
        <taxon>Dikarya</taxon>
        <taxon>Basidiomycota</taxon>
        <taxon>Agaricomycotina</taxon>
        <taxon>Agaricomycetes</taxon>
        <taxon>Agaricomycetidae</taxon>
        <taxon>Boletales</taxon>
        <taxon>Sclerodermatineae</taxon>
        <taxon>Pisolithaceae</taxon>
        <taxon>Pisolithus</taxon>
    </lineage>
</organism>
<dbReference type="EMBL" id="KN831979">
    <property type="protein sequence ID" value="KIO02955.1"/>
    <property type="molecule type" value="Genomic_DNA"/>
</dbReference>
<sequence>MDCLVAKIACPYVHIYPPTVNHPVWECFEGSEESVEITIQESTRNSSFSK</sequence>
<gene>
    <name evidence="1" type="ORF">M404DRAFT_245662</name>
    <name evidence="2" type="ORF">M404DRAFT_638118</name>
</gene>
<protein>
    <submittedName>
        <fullName evidence="2">Uncharacterized protein</fullName>
    </submittedName>
</protein>
<evidence type="ECO:0000313" key="3">
    <source>
        <dbReference type="Proteomes" id="UP000054217"/>
    </source>
</evidence>
<name>A0A0C3NQ14_PISTI</name>
<reference evidence="2 3" key="1">
    <citation type="submission" date="2014-04" db="EMBL/GenBank/DDBJ databases">
        <authorList>
            <consortium name="DOE Joint Genome Institute"/>
            <person name="Kuo A."/>
            <person name="Kohler A."/>
            <person name="Costa M.D."/>
            <person name="Nagy L.G."/>
            <person name="Floudas D."/>
            <person name="Copeland A."/>
            <person name="Barry K.W."/>
            <person name="Cichocki N."/>
            <person name="Veneault-Fourrey C."/>
            <person name="LaButti K."/>
            <person name="Lindquist E.A."/>
            <person name="Lipzen A."/>
            <person name="Lundell T."/>
            <person name="Morin E."/>
            <person name="Murat C."/>
            <person name="Sun H."/>
            <person name="Tunlid A."/>
            <person name="Henrissat B."/>
            <person name="Grigoriev I.V."/>
            <person name="Hibbett D.S."/>
            <person name="Martin F."/>
            <person name="Nordberg H.P."/>
            <person name="Cantor M.N."/>
            <person name="Hua S.X."/>
        </authorList>
    </citation>
    <scope>NUCLEOTIDE SEQUENCE [LARGE SCALE GENOMIC DNA]</scope>
    <source>
        <strain evidence="2 3">Marx 270</strain>
    </source>
</reference>
<evidence type="ECO:0000313" key="1">
    <source>
        <dbReference type="EMBL" id="KIN96508.1"/>
    </source>
</evidence>
<dbReference type="Proteomes" id="UP000054217">
    <property type="component" value="Unassembled WGS sequence"/>
</dbReference>
<dbReference type="HOGENOM" id="CLU_3125638_0_0_1"/>
<reference evidence="3" key="2">
    <citation type="submission" date="2015-01" db="EMBL/GenBank/DDBJ databases">
        <title>Evolutionary Origins and Diversification of the Mycorrhizal Mutualists.</title>
        <authorList>
            <consortium name="DOE Joint Genome Institute"/>
            <consortium name="Mycorrhizal Genomics Consortium"/>
            <person name="Kohler A."/>
            <person name="Kuo A."/>
            <person name="Nagy L.G."/>
            <person name="Floudas D."/>
            <person name="Copeland A."/>
            <person name="Barry K.W."/>
            <person name="Cichocki N."/>
            <person name="Veneault-Fourrey C."/>
            <person name="LaButti K."/>
            <person name="Lindquist E.A."/>
            <person name="Lipzen A."/>
            <person name="Lundell T."/>
            <person name="Morin E."/>
            <person name="Murat C."/>
            <person name="Riley R."/>
            <person name="Ohm R."/>
            <person name="Sun H."/>
            <person name="Tunlid A."/>
            <person name="Henrissat B."/>
            <person name="Grigoriev I.V."/>
            <person name="Hibbett D.S."/>
            <person name="Martin F."/>
        </authorList>
    </citation>
    <scope>NUCLEOTIDE SEQUENCE [LARGE SCALE GENOMIC DNA]</scope>
    <source>
        <strain evidence="1 3">Marx 270</strain>
    </source>
</reference>
<reference evidence="2" key="3">
    <citation type="submission" date="2015-02" db="EMBL/GenBank/DDBJ databases">
        <title>Evolutionary Origins and Diversification of the Mycorrhizal Mutualists.</title>
        <authorList>
            <consortium name="DOE Joint Genome Institute"/>
            <consortium name="Mycorrhizal Genomics Consortium"/>
            <person name="Kohler A."/>
            <person name="Kuo A."/>
            <person name="Nagy L.G."/>
            <person name="Floudas D."/>
            <person name="Copeland A."/>
            <person name="Barry K.W."/>
            <person name="Cichocki N."/>
            <person name="Veneault-Fourrey C."/>
            <person name="LaButti K."/>
            <person name="Lindquist E.A."/>
            <person name="Lipzen A."/>
            <person name="Lundell T."/>
            <person name="Morin E."/>
            <person name="Murat C."/>
            <person name="Riley R."/>
            <person name="Ohm R."/>
            <person name="Sun H."/>
            <person name="Tunlid A."/>
            <person name="Henrissat B."/>
            <person name="Grigoriev I.V."/>
            <person name="Hibbett D.S."/>
            <person name="Martin F."/>
        </authorList>
    </citation>
    <scope>NUCLEOTIDE SEQUENCE</scope>
    <source>
        <strain evidence="2">Marx 270</strain>
    </source>
</reference>
<dbReference type="EMBL" id="KN832045">
    <property type="protein sequence ID" value="KIN96508.1"/>
    <property type="molecule type" value="Genomic_DNA"/>
</dbReference>
<evidence type="ECO:0000313" key="2">
    <source>
        <dbReference type="EMBL" id="KIO02955.1"/>
    </source>
</evidence>
<dbReference type="AlphaFoldDB" id="A0A0C3NQ14"/>